<dbReference type="FunFam" id="3.30.230.10:FF:000072">
    <property type="entry name" value="Diphosphomevalonate decarboxylase"/>
    <property type="match status" value="1"/>
</dbReference>
<dbReference type="InterPro" id="IPR020568">
    <property type="entry name" value="Ribosomal_Su5_D2-typ_SF"/>
</dbReference>
<keyword evidence="3" id="KW-0444">Lipid biosynthesis</keyword>
<evidence type="ECO:0000256" key="5">
    <source>
        <dbReference type="ARBA" id="ARBA00022840"/>
    </source>
</evidence>
<dbReference type="GO" id="GO:0005829">
    <property type="term" value="C:cytosol"/>
    <property type="evidence" value="ECO:0007669"/>
    <property type="project" value="InterPro"/>
</dbReference>
<dbReference type="GO" id="GO:0004163">
    <property type="term" value="F:diphosphomevalonate decarboxylase activity"/>
    <property type="evidence" value="ECO:0007669"/>
    <property type="project" value="UniProtKB-EC"/>
</dbReference>
<dbReference type="SUPFAM" id="SSF54211">
    <property type="entry name" value="Ribosomal protein S5 domain 2-like"/>
    <property type="match status" value="1"/>
</dbReference>
<dbReference type="InterPro" id="IPR005935">
    <property type="entry name" value="Mev_decarb"/>
</dbReference>
<dbReference type="SUPFAM" id="SSF55060">
    <property type="entry name" value="GHMP Kinase, C-terminal domain"/>
    <property type="match status" value="1"/>
</dbReference>
<evidence type="ECO:0000256" key="1">
    <source>
        <dbReference type="ARBA" id="ARBA00008831"/>
    </source>
</evidence>
<keyword evidence="4" id="KW-0547">Nucleotide-binding</keyword>
<dbReference type="EMBL" id="PFCK01000066">
    <property type="protein sequence ID" value="PIR71495.1"/>
    <property type="molecule type" value="Genomic_DNA"/>
</dbReference>
<dbReference type="GO" id="GO:0005524">
    <property type="term" value="F:ATP binding"/>
    <property type="evidence" value="ECO:0007669"/>
    <property type="project" value="UniProtKB-KW"/>
</dbReference>
<dbReference type="InterPro" id="IPR041431">
    <property type="entry name" value="Mvd1_C"/>
</dbReference>
<organism evidence="10 11">
    <name type="scientific">Candidatus Nealsonbacteria bacterium CG10_big_fil_rev_8_21_14_0_10_37_25</name>
    <dbReference type="NCBI Taxonomy" id="1974711"/>
    <lineage>
        <taxon>Bacteria</taxon>
        <taxon>Candidatus Nealsoniibacteriota</taxon>
    </lineage>
</organism>
<keyword evidence="5" id="KW-0067">ATP-binding</keyword>
<dbReference type="Gene3D" id="3.30.70.890">
    <property type="entry name" value="GHMP kinase, C-terminal domain"/>
    <property type="match status" value="1"/>
</dbReference>
<evidence type="ECO:0000256" key="2">
    <source>
        <dbReference type="ARBA" id="ARBA00012296"/>
    </source>
</evidence>
<dbReference type="AlphaFoldDB" id="A0A2H0TL11"/>
<evidence type="ECO:0000259" key="8">
    <source>
        <dbReference type="Pfam" id="PF18376"/>
    </source>
</evidence>
<dbReference type="InterPro" id="IPR014721">
    <property type="entry name" value="Ribsml_uS5_D2-typ_fold_subgr"/>
</dbReference>
<reference evidence="11" key="1">
    <citation type="submission" date="2017-09" db="EMBL/GenBank/DDBJ databases">
        <title>Depth-based differentiation of microbial function through sediment-hosted aquifers and enrichment of novel symbionts in the deep terrestrial subsurface.</title>
        <authorList>
            <person name="Probst A.J."/>
            <person name="Ladd B."/>
            <person name="Jarett J.K."/>
            <person name="Geller-Mcgrath D.E."/>
            <person name="Sieber C.M.K."/>
            <person name="Emerson J.B."/>
            <person name="Anantharaman K."/>
            <person name="Thomas B.C."/>
            <person name="Malmstrom R."/>
            <person name="Stieglmeier M."/>
            <person name="Klingl A."/>
            <person name="Woyke T."/>
            <person name="Ryan C.M."/>
            <person name="Banfield J.F."/>
        </authorList>
    </citation>
    <scope>NUCLEOTIDE SEQUENCE [LARGE SCALE GENOMIC DNA]</scope>
</reference>
<feature type="domain" description="Diphosphomevalonate decarboxylase-like N-terminal" evidence="9">
    <location>
        <begin position="8"/>
        <end position="164"/>
    </location>
</feature>
<evidence type="ECO:0000259" key="9">
    <source>
        <dbReference type="Pfam" id="PF22700"/>
    </source>
</evidence>
<dbReference type="InterPro" id="IPR036554">
    <property type="entry name" value="GHMP_kinase_C_sf"/>
</dbReference>
<accession>A0A2H0TL11</accession>
<feature type="domain" description="Mvd1 C-terminal" evidence="8">
    <location>
        <begin position="179"/>
        <end position="307"/>
    </location>
</feature>
<dbReference type="EC" id="4.1.1.33" evidence="2"/>
<sequence length="330" mass="36634">MAKVTAIANANIALVKYWGKRDKTLILPQNGSISMTCDGMITTTTVEFSDKYKEHTVIINDEEFQKDEKDIHGHLDRICQLAGIKQKARVVSESNFPVAAGLASSASGFAALTTAATVAAGLKLSPKELSILTRQGSGSACRSIFGGFVEWYQGEMPDGLDSYAESIVDKDYWPDFRMITTIVQKGKKPVTSRAGMAQTVETCPYYKGWLKTITDDLKSIREGIKEKNFEKVAQAAEHNCLKMHALMITTKPAIIYWIPATMEIIQSVIRWREEGLECYFTIDAGPNVKVLCLKKDEKEINKRLQNLEGVTETIVCRPGDGAKVIDKHLF</sequence>
<evidence type="ECO:0000256" key="3">
    <source>
        <dbReference type="ARBA" id="ARBA00022516"/>
    </source>
</evidence>
<dbReference type="InterPro" id="IPR053859">
    <property type="entry name" value="MVD-like_N"/>
</dbReference>
<evidence type="ECO:0000256" key="4">
    <source>
        <dbReference type="ARBA" id="ARBA00022741"/>
    </source>
</evidence>
<dbReference type="PIRSF" id="PIRSF015950">
    <property type="entry name" value="Mev_P_decrbx"/>
    <property type="match status" value="1"/>
</dbReference>
<evidence type="ECO:0000256" key="7">
    <source>
        <dbReference type="ARBA" id="ARBA00023239"/>
    </source>
</evidence>
<dbReference type="PANTHER" id="PTHR10977:SF3">
    <property type="entry name" value="DIPHOSPHOMEVALONATE DECARBOXYLASE"/>
    <property type="match status" value="1"/>
</dbReference>
<dbReference type="NCBIfam" id="TIGR01240">
    <property type="entry name" value="mevDPdecarb"/>
    <property type="match status" value="1"/>
</dbReference>
<dbReference type="Gene3D" id="3.30.230.10">
    <property type="match status" value="1"/>
</dbReference>
<dbReference type="Proteomes" id="UP000228909">
    <property type="component" value="Unassembled WGS sequence"/>
</dbReference>
<evidence type="ECO:0000256" key="6">
    <source>
        <dbReference type="ARBA" id="ARBA00023098"/>
    </source>
</evidence>
<dbReference type="PANTHER" id="PTHR10977">
    <property type="entry name" value="DIPHOSPHOMEVALONATE DECARBOXYLASE"/>
    <property type="match status" value="1"/>
</dbReference>
<evidence type="ECO:0000313" key="11">
    <source>
        <dbReference type="Proteomes" id="UP000228909"/>
    </source>
</evidence>
<keyword evidence="7" id="KW-0456">Lyase</keyword>
<comment type="caution">
    <text evidence="10">The sequence shown here is derived from an EMBL/GenBank/DDBJ whole genome shotgun (WGS) entry which is preliminary data.</text>
</comment>
<dbReference type="Pfam" id="PF22700">
    <property type="entry name" value="MVD-like_N"/>
    <property type="match status" value="1"/>
</dbReference>
<dbReference type="InterPro" id="IPR029765">
    <property type="entry name" value="Mev_diP_decarb"/>
</dbReference>
<dbReference type="Pfam" id="PF18376">
    <property type="entry name" value="MDD_C"/>
    <property type="match status" value="1"/>
</dbReference>
<comment type="similarity">
    <text evidence="1">Belongs to the diphosphomevalonate decarboxylase family.</text>
</comment>
<name>A0A2H0TL11_9BACT</name>
<proteinExistence type="inferred from homology"/>
<dbReference type="GO" id="GO:0019287">
    <property type="term" value="P:isopentenyl diphosphate biosynthetic process, mevalonate pathway"/>
    <property type="evidence" value="ECO:0007669"/>
    <property type="project" value="InterPro"/>
</dbReference>
<gene>
    <name evidence="10" type="primary">mvaD</name>
    <name evidence="10" type="ORF">COU43_02370</name>
</gene>
<protein>
    <recommendedName>
        <fullName evidence="2">diphosphomevalonate decarboxylase</fullName>
        <ecNumber evidence="2">4.1.1.33</ecNumber>
    </recommendedName>
</protein>
<keyword evidence="6" id="KW-0443">Lipid metabolism</keyword>
<evidence type="ECO:0000313" key="10">
    <source>
        <dbReference type="EMBL" id="PIR71495.1"/>
    </source>
</evidence>